<dbReference type="RefSeq" id="WP_146884988.1">
    <property type="nucleotide sequence ID" value="NZ_BJXB01000011.1"/>
</dbReference>
<evidence type="ECO:0000256" key="1">
    <source>
        <dbReference type="SAM" id="SignalP"/>
    </source>
</evidence>
<evidence type="ECO:0000313" key="2">
    <source>
        <dbReference type="EMBL" id="GEM47045.1"/>
    </source>
</evidence>
<accession>A0A511N2G9</accession>
<reference evidence="2 3" key="1">
    <citation type="submission" date="2019-07" db="EMBL/GenBank/DDBJ databases">
        <title>Whole genome shotgun sequence of Deinococcus cellulosilyticus NBRC 106333.</title>
        <authorList>
            <person name="Hosoyama A."/>
            <person name="Uohara A."/>
            <person name="Ohji S."/>
            <person name="Ichikawa N."/>
        </authorList>
    </citation>
    <scope>NUCLEOTIDE SEQUENCE [LARGE SCALE GENOMIC DNA]</scope>
    <source>
        <strain evidence="2 3">NBRC 106333</strain>
    </source>
</reference>
<keyword evidence="1" id="KW-0732">Signal</keyword>
<organism evidence="2 3">
    <name type="scientific">Deinococcus cellulosilyticus (strain DSM 18568 / NBRC 106333 / KACC 11606 / 5516J-15)</name>
    <dbReference type="NCBI Taxonomy" id="1223518"/>
    <lineage>
        <taxon>Bacteria</taxon>
        <taxon>Thermotogati</taxon>
        <taxon>Deinococcota</taxon>
        <taxon>Deinococci</taxon>
        <taxon>Deinococcales</taxon>
        <taxon>Deinococcaceae</taxon>
        <taxon>Deinococcus</taxon>
    </lineage>
</organism>
<dbReference type="AlphaFoldDB" id="A0A511N2G9"/>
<comment type="caution">
    <text evidence="2">The sequence shown here is derived from an EMBL/GenBank/DDBJ whole genome shotgun (WGS) entry which is preliminary data.</text>
</comment>
<feature type="signal peptide" evidence="1">
    <location>
        <begin position="1"/>
        <end position="22"/>
    </location>
</feature>
<protein>
    <submittedName>
        <fullName evidence="2">Uncharacterized protein</fullName>
    </submittedName>
</protein>
<feature type="chain" id="PRO_5022139607" evidence="1">
    <location>
        <begin position="23"/>
        <end position="142"/>
    </location>
</feature>
<dbReference type="Proteomes" id="UP000321306">
    <property type="component" value="Unassembled WGS sequence"/>
</dbReference>
<keyword evidence="3" id="KW-1185">Reference proteome</keyword>
<evidence type="ECO:0000313" key="3">
    <source>
        <dbReference type="Proteomes" id="UP000321306"/>
    </source>
</evidence>
<sequence length="142" mass="15535">MKKALAVAVVAFLSVQGSSALAASDTFTPAKSPELLKDMVLYPGAFRLTDAKEKAAVDASVAKLFNAVKIKCTTIEDIFWGSKIDRNKIAAGFELEAKKLKYNYSVVQKLKTGSIIKISANNQDVYGLWNFTKKTTMFSLCK</sequence>
<proteinExistence type="predicted"/>
<dbReference type="EMBL" id="BJXB01000011">
    <property type="protein sequence ID" value="GEM47045.1"/>
    <property type="molecule type" value="Genomic_DNA"/>
</dbReference>
<name>A0A511N2G9_DEIC1</name>
<gene>
    <name evidence="2" type="ORF">DC3_26800</name>
</gene>
<dbReference type="OrthoDB" id="9851978at2"/>